<reference evidence="2" key="1">
    <citation type="submission" date="2013-01" db="EMBL/GenBank/DDBJ databases">
        <title>Draft Genome Sequence of a Mulberry Tree, Morus notabilis C.K. Schneid.</title>
        <authorList>
            <person name="He N."/>
            <person name="Zhao S."/>
        </authorList>
    </citation>
    <scope>NUCLEOTIDE SEQUENCE</scope>
</reference>
<evidence type="ECO:0000313" key="2">
    <source>
        <dbReference type="Proteomes" id="UP000030645"/>
    </source>
</evidence>
<gene>
    <name evidence="1" type="ORF">L484_001158</name>
</gene>
<evidence type="ECO:0000313" key="1">
    <source>
        <dbReference type="EMBL" id="EXB64341.1"/>
    </source>
</evidence>
<proteinExistence type="predicted"/>
<keyword evidence="2" id="KW-1185">Reference proteome</keyword>
<name>W9RQ96_9ROSA</name>
<organism evidence="1 2">
    <name type="scientific">Morus notabilis</name>
    <dbReference type="NCBI Taxonomy" id="981085"/>
    <lineage>
        <taxon>Eukaryota</taxon>
        <taxon>Viridiplantae</taxon>
        <taxon>Streptophyta</taxon>
        <taxon>Embryophyta</taxon>
        <taxon>Tracheophyta</taxon>
        <taxon>Spermatophyta</taxon>
        <taxon>Magnoliopsida</taxon>
        <taxon>eudicotyledons</taxon>
        <taxon>Gunneridae</taxon>
        <taxon>Pentapetalae</taxon>
        <taxon>rosids</taxon>
        <taxon>fabids</taxon>
        <taxon>Rosales</taxon>
        <taxon>Moraceae</taxon>
        <taxon>Moreae</taxon>
        <taxon>Morus</taxon>
    </lineage>
</organism>
<dbReference type="EMBL" id="KE344497">
    <property type="protein sequence ID" value="EXB64341.1"/>
    <property type="molecule type" value="Genomic_DNA"/>
</dbReference>
<protein>
    <submittedName>
        <fullName evidence="1">Uncharacterized protein</fullName>
    </submittedName>
</protein>
<sequence>MEQVHEAQKLTGFSTLLRSSEFGDVNLVFPGRSYSTKPLKGEWSKCCMVSDRFLT</sequence>
<dbReference type="Proteomes" id="UP000030645">
    <property type="component" value="Unassembled WGS sequence"/>
</dbReference>
<dbReference type="AlphaFoldDB" id="W9RQ96"/>
<accession>W9RQ96</accession>